<name>A0A099KF51_COLPS</name>
<evidence type="ECO:0000256" key="1">
    <source>
        <dbReference type="SAM" id="Phobius"/>
    </source>
</evidence>
<dbReference type="EMBL" id="JQEC01000057">
    <property type="protein sequence ID" value="KGJ88986.1"/>
    <property type="molecule type" value="Genomic_DNA"/>
</dbReference>
<organism evidence="2 3">
    <name type="scientific">Colwellia psychrerythraea</name>
    <name type="common">Vibrio psychroerythus</name>
    <dbReference type="NCBI Taxonomy" id="28229"/>
    <lineage>
        <taxon>Bacteria</taxon>
        <taxon>Pseudomonadati</taxon>
        <taxon>Pseudomonadota</taxon>
        <taxon>Gammaproteobacteria</taxon>
        <taxon>Alteromonadales</taxon>
        <taxon>Colwelliaceae</taxon>
        <taxon>Colwellia</taxon>
    </lineage>
</organism>
<comment type="caution">
    <text evidence="2">The sequence shown here is derived from an EMBL/GenBank/DDBJ whole genome shotgun (WGS) entry which is preliminary data.</text>
</comment>
<sequence>MKKLIGYVFLVLSFLVWAVIATLPFMDISASEMATATTVLVISGEVLFLLAIALLGKEAWLKIKAIFISKQ</sequence>
<keyword evidence="1" id="KW-0812">Transmembrane</keyword>
<dbReference type="InterPro" id="IPR047961">
    <property type="entry name" value="Transp_suffix-like"/>
</dbReference>
<dbReference type="Proteomes" id="UP000029868">
    <property type="component" value="Unassembled WGS sequence"/>
</dbReference>
<evidence type="ECO:0008006" key="4">
    <source>
        <dbReference type="Google" id="ProtNLM"/>
    </source>
</evidence>
<evidence type="ECO:0000313" key="2">
    <source>
        <dbReference type="EMBL" id="KGJ88986.1"/>
    </source>
</evidence>
<accession>A0A099KF51</accession>
<dbReference type="RefSeq" id="WP_033083910.1">
    <property type="nucleotide sequence ID" value="NZ_JQEC01000057.1"/>
</dbReference>
<keyword evidence="1" id="KW-1133">Transmembrane helix</keyword>
<keyword evidence="1" id="KW-0472">Membrane</keyword>
<feature type="transmembrane region" description="Helical" evidence="1">
    <location>
        <begin position="34"/>
        <end position="55"/>
    </location>
</feature>
<gene>
    <name evidence="2" type="ORF">GAB14E_3982</name>
</gene>
<reference evidence="2 3" key="1">
    <citation type="submission" date="2014-08" db="EMBL/GenBank/DDBJ databases">
        <title>Genomic and Phenotypic Diversity of Colwellia psychrerythraea strains from Disparate Marine Basins.</title>
        <authorList>
            <person name="Techtmann S.M."/>
            <person name="Stelling S.C."/>
            <person name="Utturkar S.M."/>
            <person name="Alshibli N."/>
            <person name="Harris A."/>
            <person name="Brown S.D."/>
            <person name="Hazen T.C."/>
        </authorList>
    </citation>
    <scope>NUCLEOTIDE SEQUENCE [LARGE SCALE GENOMIC DNA]</scope>
    <source>
        <strain evidence="2 3">GAB14E</strain>
    </source>
</reference>
<dbReference type="NCBIfam" id="NF033684">
    <property type="entry name" value="suffix_2_RND"/>
    <property type="match status" value="1"/>
</dbReference>
<evidence type="ECO:0000313" key="3">
    <source>
        <dbReference type="Proteomes" id="UP000029868"/>
    </source>
</evidence>
<dbReference type="PATRIC" id="fig|28229.3.peg.3952"/>
<dbReference type="OrthoDB" id="1094752at2"/>
<protein>
    <recommendedName>
        <fullName evidence="4">Transporter suffix domain-containing protein</fullName>
    </recommendedName>
</protein>
<dbReference type="AlphaFoldDB" id="A0A099KF51"/>
<proteinExistence type="predicted"/>